<keyword evidence="2" id="KW-1185">Reference proteome</keyword>
<comment type="caution">
    <text evidence="1">The sequence shown here is derived from an EMBL/GenBank/DDBJ whole genome shotgun (WGS) entry which is preliminary data.</text>
</comment>
<name>A0AAV4NH29_CAEEX</name>
<dbReference type="EMBL" id="BPLR01003267">
    <property type="protein sequence ID" value="GIX82754.1"/>
    <property type="molecule type" value="Genomic_DNA"/>
</dbReference>
<organism evidence="1 2">
    <name type="scientific">Caerostris extrusa</name>
    <name type="common">Bark spider</name>
    <name type="synonym">Caerostris bankana</name>
    <dbReference type="NCBI Taxonomy" id="172846"/>
    <lineage>
        <taxon>Eukaryota</taxon>
        <taxon>Metazoa</taxon>
        <taxon>Ecdysozoa</taxon>
        <taxon>Arthropoda</taxon>
        <taxon>Chelicerata</taxon>
        <taxon>Arachnida</taxon>
        <taxon>Araneae</taxon>
        <taxon>Araneomorphae</taxon>
        <taxon>Entelegynae</taxon>
        <taxon>Araneoidea</taxon>
        <taxon>Araneidae</taxon>
        <taxon>Caerostris</taxon>
    </lineage>
</organism>
<sequence length="82" mass="9526">MVERYGYRRDGNVVWSVGRDTDLYGFYEETVIDVKYQEECQIICWCYCPCRHAGGNPSGCHGNKSLEWETPYDVFLRSTSKG</sequence>
<dbReference type="AlphaFoldDB" id="A0AAV4NH29"/>
<accession>A0AAV4NH29</accession>
<dbReference type="Proteomes" id="UP001054945">
    <property type="component" value="Unassembled WGS sequence"/>
</dbReference>
<proteinExistence type="predicted"/>
<protein>
    <submittedName>
        <fullName evidence="1">Uncharacterized protein</fullName>
    </submittedName>
</protein>
<evidence type="ECO:0000313" key="2">
    <source>
        <dbReference type="Proteomes" id="UP001054945"/>
    </source>
</evidence>
<reference evidence="1 2" key="1">
    <citation type="submission" date="2021-06" db="EMBL/GenBank/DDBJ databases">
        <title>Caerostris extrusa draft genome.</title>
        <authorList>
            <person name="Kono N."/>
            <person name="Arakawa K."/>
        </authorList>
    </citation>
    <scope>NUCLEOTIDE SEQUENCE [LARGE SCALE GENOMIC DNA]</scope>
</reference>
<gene>
    <name evidence="1" type="ORF">CEXT_629241</name>
</gene>
<evidence type="ECO:0000313" key="1">
    <source>
        <dbReference type="EMBL" id="GIX82754.1"/>
    </source>
</evidence>